<evidence type="ECO:0000256" key="5">
    <source>
        <dbReference type="ARBA" id="ARBA00023136"/>
    </source>
</evidence>
<dbReference type="Pfam" id="PF17200">
    <property type="entry name" value="sCache_2"/>
    <property type="match status" value="1"/>
</dbReference>
<evidence type="ECO:0000256" key="3">
    <source>
        <dbReference type="ARBA" id="ARBA00022692"/>
    </source>
</evidence>
<sequence length="546" mass="59551">MGVAIVKLSLKVSALVALILVSFLMLMMVGLTALRIASNTDNQARVEQLFKSAYHIVIEMEKAVKRGEMDETQAKALATQLLRENKYHKSEYVYVADENLNFVATPLDPQLHGTSFNEFKDGNGRSVGQILQNAVRQNPNGIAQYEWTQKQADGSIEDKLSIAQQTPDWGWYVGTGIGFAEVEARFWANARWQVLICLALTTALGVLLFWSTRRLLDDLGGEPSEVLKLVQKVASGELTGDNDKQDVRPDSIYGSILKLRSSLATILGSVDQSIRQLRQQTEDTNRRSAEIDETFESQRSEIDMVATAMTEMSSSSQTVAESANAAAKSTEEADEQGVKAHQIINSAVNSITNLASQIDEASTVITALGNDVTNIVSVLDVIRGIADQTNLLALNAAIEAARAGEQGRGFAVVAEEVRNLAKRTQDSTEEIQLMIERLQSGSVKGVETMEQSKSSSEGTVEQTQQAAIALNQIAQSLSSITDMNNHIATAADQQNKVGDDISRRINMIAESSHEAAELVHAGKDATYTLAQLTDELEDLMSHFRTS</sequence>
<evidence type="ECO:0000256" key="7">
    <source>
        <dbReference type="ARBA" id="ARBA00029447"/>
    </source>
</evidence>
<keyword evidence="5 9" id="KW-0472">Membrane</keyword>
<dbReference type="InterPro" id="IPR033480">
    <property type="entry name" value="sCache_2"/>
</dbReference>
<protein>
    <submittedName>
        <fullName evidence="11">Methyl-accepting chemotaxis protein</fullName>
    </submittedName>
</protein>
<reference evidence="11" key="1">
    <citation type="journal article" date="2014" name="Int. J. Syst. Evol. Microbiol.">
        <title>Complete genome sequence of Corynebacterium casei LMG S-19264T (=DSM 44701T), isolated from a smear-ripened cheese.</title>
        <authorList>
            <consortium name="US DOE Joint Genome Institute (JGI-PGF)"/>
            <person name="Walter F."/>
            <person name="Albersmeier A."/>
            <person name="Kalinowski J."/>
            <person name="Ruckert C."/>
        </authorList>
    </citation>
    <scope>NUCLEOTIDE SEQUENCE</scope>
    <source>
        <strain evidence="11">KCTC 42731</strain>
    </source>
</reference>
<dbReference type="SMART" id="SM00283">
    <property type="entry name" value="MA"/>
    <property type="match status" value="1"/>
</dbReference>
<organism evidence="11 12">
    <name type="scientific">Thalassotalea marina</name>
    <dbReference type="NCBI Taxonomy" id="1673741"/>
    <lineage>
        <taxon>Bacteria</taxon>
        <taxon>Pseudomonadati</taxon>
        <taxon>Pseudomonadota</taxon>
        <taxon>Gammaproteobacteria</taxon>
        <taxon>Alteromonadales</taxon>
        <taxon>Colwelliaceae</taxon>
        <taxon>Thalassotalea</taxon>
    </lineage>
</organism>
<evidence type="ECO:0000256" key="9">
    <source>
        <dbReference type="SAM" id="Phobius"/>
    </source>
</evidence>
<evidence type="ECO:0000256" key="4">
    <source>
        <dbReference type="ARBA" id="ARBA00022989"/>
    </source>
</evidence>
<evidence type="ECO:0000256" key="8">
    <source>
        <dbReference type="PROSITE-ProRule" id="PRU00284"/>
    </source>
</evidence>
<dbReference type="Proteomes" id="UP000623842">
    <property type="component" value="Unassembled WGS sequence"/>
</dbReference>
<name>A0A919EH47_9GAMM</name>
<dbReference type="PANTHER" id="PTHR32089">
    <property type="entry name" value="METHYL-ACCEPTING CHEMOTAXIS PROTEIN MCPB"/>
    <property type="match status" value="1"/>
</dbReference>
<comment type="subcellular location">
    <subcellularLocation>
        <location evidence="1">Cell membrane</location>
        <topology evidence="1">Multi-pass membrane protein</topology>
    </subcellularLocation>
</comment>
<dbReference type="Gene3D" id="3.30.450.20">
    <property type="entry name" value="PAS domain"/>
    <property type="match status" value="1"/>
</dbReference>
<evidence type="ECO:0000259" key="10">
    <source>
        <dbReference type="PROSITE" id="PS50111"/>
    </source>
</evidence>
<keyword evidence="4 9" id="KW-1133">Transmembrane helix</keyword>
<dbReference type="GO" id="GO:0007165">
    <property type="term" value="P:signal transduction"/>
    <property type="evidence" value="ECO:0007669"/>
    <property type="project" value="UniProtKB-KW"/>
</dbReference>
<gene>
    <name evidence="11" type="ORF">GCM10017161_02930</name>
</gene>
<dbReference type="GO" id="GO:0004888">
    <property type="term" value="F:transmembrane signaling receptor activity"/>
    <property type="evidence" value="ECO:0007669"/>
    <property type="project" value="InterPro"/>
</dbReference>
<evidence type="ECO:0000313" key="12">
    <source>
        <dbReference type="Proteomes" id="UP000623842"/>
    </source>
</evidence>
<dbReference type="SMART" id="SM01049">
    <property type="entry name" value="Cache_2"/>
    <property type="match status" value="1"/>
</dbReference>
<keyword evidence="12" id="KW-1185">Reference proteome</keyword>
<keyword evidence="2" id="KW-1003">Cell membrane</keyword>
<dbReference type="CDD" id="cd11386">
    <property type="entry name" value="MCP_signal"/>
    <property type="match status" value="1"/>
</dbReference>
<dbReference type="GO" id="GO:0005886">
    <property type="term" value="C:plasma membrane"/>
    <property type="evidence" value="ECO:0007669"/>
    <property type="project" value="UniProtKB-SubCell"/>
</dbReference>
<dbReference type="EMBL" id="BNCK01000001">
    <property type="protein sequence ID" value="GHF79189.1"/>
    <property type="molecule type" value="Genomic_DNA"/>
</dbReference>
<dbReference type="PROSITE" id="PS50111">
    <property type="entry name" value="CHEMOTAXIS_TRANSDUC_2"/>
    <property type="match status" value="1"/>
</dbReference>
<evidence type="ECO:0000256" key="2">
    <source>
        <dbReference type="ARBA" id="ARBA00022475"/>
    </source>
</evidence>
<dbReference type="Gene3D" id="1.10.287.950">
    <property type="entry name" value="Methyl-accepting chemotaxis protein"/>
    <property type="match status" value="1"/>
</dbReference>
<comment type="similarity">
    <text evidence="7">Belongs to the methyl-accepting chemotaxis (MCP) protein family.</text>
</comment>
<dbReference type="InterPro" id="IPR004090">
    <property type="entry name" value="Chemotax_Me-accpt_rcpt"/>
</dbReference>
<feature type="transmembrane region" description="Helical" evidence="9">
    <location>
        <begin position="192"/>
        <end position="210"/>
    </location>
</feature>
<feature type="domain" description="Methyl-accepting transducer" evidence="10">
    <location>
        <begin position="273"/>
        <end position="509"/>
    </location>
</feature>
<dbReference type="SUPFAM" id="SSF58104">
    <property type="entry name" value="Methyl-accepting chemotaxis protein (MCP) signaling domain"/>
    <property type="match status" value="1"/>
</dbReference>
<comment type="caution">
    <text evidence="11">The sequence shown here is derived from an EMBL/GenBank/DDBJ whole genome shotgun (WGS) entry which is preliminary data.</text>
</comment>
<dbReference type="AlphaFoldDB" id="A0A919EH47"/>
<proteinExistence type="inferred from homology"/>
<accession>A0A919EH47</accession>
<reference evidence="11" key="2">
    <citation type="submission" date="2020-09" db="EMBL/GenBank/DDBJ databases">
        <authorList>
            <person name="Sun Q."/>
            <person name="Kim S."/>
        </authorList>
    </citation>
    <scope>NUCLEOTIDE SEQUENCE</scope>
    <source>
        <strain evidence="11">KCTC 42731</strain>
    </source>
</reference>
<evidence type="ECO:0000256" key="1">
    <source>
        <dbReference type="ARBA" id="ARBA00004651"/>
    </source>
</evidence>
<dbReference type="InterPro" id="IPR004089">
    <property type="entry name" value="MCPsignal_dom"/>
</dbReference>
<dbReference type="Pfam" id="PF00015">
    <property type="entry name" value="MCPsignal"/>
    <property type="match status" value="1"/>
</dbReference>
<evidence type="ECO:0000313" key="11">
    <source>
        <dbReference type="EMBL" id="GHF79189.1"/>
    </source>
</evidence>
<dbReference type="GO" id="GO:0006935">
    <property type="term" value="P:chemotaxis"/>
    <property type="evidence" value="ECO:0007669"/>
    <property type="project" value="InterPro"/>
</dbReference>
<dbReference type="PRINTS" id="PR00260">
    <property type="entry name" value="CHEMTRNSDUCR"/>
</dbReference>
<dbReference type="FunFam" id="1.10.287.950:FF:000001">
    <property type="entry name" value="Methyl-accepting chemotaxis sensory transducer"/>
    <property type="match status" value="1"/>
</dbReference>
<keyword evidence="6 8" id="KW-0807">Transducer</keyword>
<dbReference type="PANTHER" id="PTHR32089:SF119">
    <property type="entry name" value="METHYL-ACCEPTING CHEMOTAXIS PROTEIN CTPL"/>
    <property type="match status" value="1"/>
</dbReference>
<keyword evidence="3 9" id="KW-0812">Transmembrane</keyword>
<evidence type="ECO:0000256" key="6">
    <source>
        <dbReference type="ARBA" id="ARBA00023224"/>
    </source>
</evidence>
<feature type="transmembrane region" description="Helical" evidence="9">
    <location>
        <begin position="12"/>
        <end position="34"/>
    </location>
</feature>